<organism evidence="1 2">
    <name type="scientific">Gimibacter soli</name>
    <dbReference type="NCBI Taxonomy" id="3024400"/>
    <lineage>
        <taxon>Bacteria</taxon>
        <taxon>Pseudomonadati</taxon>
        <taxon>Pseudomonadota</taxon>
        <taxon>Alphaproteobacteria</taxon>
        <taxon>Kordiimonadales</taxon>
        <taxon>Temperatibacteraceae</taxon>
        <taxon>Gimibacter</taxon>
    </lineage>
</organism>
<proteinExistence type="predicted"/>
<dbReference type="EMBL" id="CP116805">
    <property type="protein sequence ID" value="WCL54414.1"/>
    <property type="molecule type" value="Genomic_DNA"/>
</dbReference>
<dbReference type="AlphaFoldDB" id="A0AAE9XW98"/>
<gene>
    <name evidence="1" type="ORF">PH603_01405</name>
</gene>
<evidence type="ECO:0000313" key="1">
    <source>
        <dbReference type="EMBL" id="WCL54414.1"/>
    </source>
</evidence>
<accession>A0AAE9XW98</accession>
<keyword evidence="2" id="KW-1185">Reference proteome</keyword>
<sequence length="68" mass="7517">MTNVTATSKTVNPIATPLQVWIEELDAVGAHGDEADLRDMLASCPDLDCEEAQLLIADLENREKPQFY</sequence>
<evidence type="ECO:0000313" key="2">
    <source>
        <dbReference type="Proteomes" id="UP001217500"/>
    </source>
</evidence>
<protein>
    <submittedName>
        <fullName evidence="1">Uncharacterized protein</fullName>
    </submittedName>
</protein>
<dbReference type="KEGG" id="gso:PH603_01405"/>
<dbReference type="RefSeq" id="WP_289504133.1">
    <property type="nucleotide sequence ID" value="NZ_CP116805.1"/>
</dbReference>
<name>A0AAE9XW98_9PROT</name>
<dbReference type="Proteomes" id="UP001217500">
    <property type="component" value="Chromosome"/>
</dbReference>
<reference evidence="1" key="1">
    <citation type="submission" date="2023-01" db="EMBL/GenBank/DDBJ databases">
        <title>The genome sequence of Kordiimonadaceae bacterium 6D33.</title>
        <authorList>
            <person name="Liu Y."/>
        </authorList>
    </citation>
    <scope>NUCLEOTIDE SEQUENCE</scope>
    <source>
        <strain evidence="1">6D33</strain>
    </source>
</reference>